<dbReference type="STRING" id="490899.DKAM_0868"/>
<dbReference type="eggNOG" id="arCOG01806">
    <property type="taxonomic scope" value="Archaea"/>
</dbReference>
<evidence type="ECO:0000259" key="1">
    <source>
        <dbReference type="PROSITE" id="PS51671"/>
    </source>
</evidence>
<name>B8D513_DESA1</name>
<evidence type="ECO:0000313" key="2">
    <source>
        <dbReference type="EMBL" id="ACL11194.1"/>
    </source>
</evidence>
<dbReference type="Proteomes" id="UP000006903">
    <property type="component" value="Chromosome"/>
</dbReference>
<proteinExistence type="predicted"/>
<accession>B8D513</accession>
<keyword evidence="2" id="KW-0808">Transferase</keyword>
<keyword evidence="2" id="KW-0418">Kinase</keyword>
<dbReference type="RefSeq" id="WP_012608535.1">
    <property type="nucleotide sequence ID" value="NC_011766.1"/>
</dbReference>
<dbReference type="InterPro" id="IPR045865">
    <property type="entry name" value="ACT-like_dom_sf"/>
</dbReference>
<dbReference type="EMBL" id="CP001140">
    <property type="protein sequence ID" value="ACL11194.1"/>
    <property type="molecule type" value="Genomic_DNA"/>
</dbReference>
<protein>
    <submittedName>
        <fullName evidence="2">Conserved archaeal protein, aspartokinase domain protein</fullName>
    </submittedName>
</protein>
<gene>
    <name evidence="2" type="ordered locus">DKAM_0868</name>
</gene>
<dbReference type="KEGG" id="dka:DKAM_0868"/>
<dbReference type="Pfam" id="PF13840">
    <property type="entry name" value="ACT_7"/>
    <property type="match status" value="1"/>
</dbReference>
<dbReference type="AlphaFoldDB" id="B8D513"/>
<dbReference type="GeneID" id="7171007"/>
<dbReference type="SUPFAM" id="SSF55021">
    <property type="entry name" value="ACT-like"/>
    <property type="match status" value="1"/>
</dbReference>
<organism evidence="2 3">
    <name type="scientific">Desulfurococcus amylolyticus (strain DSM 18924 / JCM 16383 / VKM B-2413 / 1221n)</name>
    <name type="common">Desulfurococcus kamchatkensis</name>
    <dbReference type="NCBI Taxonomy" id="490899"/>
    <lineage>
        <taxon>Archaea</taxon>
        <taxon>Thermoproteota</taxon>
        <taxon>Thermoprotei</taxon>
        <taxon>Desulfurococcales</taxon>
        <taxon>Desulfurococcaceae</taxon>
        <taxon>Desulfurococcus</taxon>
    </lineage>
</organism>
<dbReference type="Gene3D" id="3.30.2130.10">
    <property type="entry name" value="VC0802-like"/>
    <property type="match status" value="1"/>
</dbReference>
<evidence type="ECO:0000313" key="3">
    <source>
        <dbReference type="Proteomes" id="UP000006903"/>
    </source>
</evidence>
<dbReference type="PROSITE" id="PS51671">
    <property type="entry name" value="ACT"/>
    <property type="match status" value="1"/>
</dbReference>
<dbReference type="HOGENOM" id="CLU_103221_0_0_2"/>
<sequence>MPRGNTSVSNIVREIVESDPCLVEALSNGYVNYSKLSERLAEVIREEYGVSCTPSSIKMSLLRSRSSVARQSLKSRIFRVLARSSIELKTGLAIVTYDYTVLHKVFKSVHELAGRTRFISISQGIDNITIIVNTELLDDLVGLMDKEPVWLERDVSAIIIVSPIENIETPGFISYITTLLARKGINILQIMSAHSDTIIVIDRKDSVEAFKTLESIILKAKEDSKEPLK</sequence>
<dbReference type="PIRSF" id="PIRSF014439">
    <property type="entry name" value="APE1894_ACT"/>
    <property type="match status" value="1"/>
</dbReference>
<reference evidence="2 3" key="1">
    <citation type="journal article" date="2009" name="J. Bacteriol.">
        <title>Complete genome sequence of the anaerobic, protein-degrading hyperthermophilic crenarchaeon Desulfurococcus kamchatkensis.</title>
        <authorList>
            <person name="Ravin N.V."/>
            <person name="Mardanov A.V."/>
            <person name="Beletsky A.V."/>
            <person name="Kublanov I.V."/>
            <person name="Kolganova T.V."/>
            <person name="Lebedinsky A.V."/>
            <person name="Chernyh N.A."/>
            <person name="Bonch-Osmolovskaya E.A."/>
            <person name="Skryabin K.G."/>
        </authorList>
    </citation>
    <scope>NUCLEOTIDE SEQUENCE [LARGE SCALE GENOMIC DNA]</scope>
    <source>
        <strain evidence="3">DSM 18924 / JCM 16383 / VKM B-2413 / 1221n</strain>
    </source>
</reference>
<dbReference type="InterPro" id="IPR016619">
    <property type="entry name" value="UCP014439_ACT"/>
</dbReference>
<dbReference type="InterPro" id="IPR002912">
    <property type="entry name" value="ACT_dom"/>
</dbReference>
<feature type="domain" description="ACT" evidence="1">
    <location>
        <begin position="161"/>
        <end position="229"/>
    </location>
</feature>
<dbReference type="GO" id="GO:0016301">
    <property type="term" value="F:kinase activity"/>
    <property type="evidence" value="ECO:0007669"/>
    <property type="project" value="UniProtKB-KW"/>
</dbReference>
<dbReference type="InterPro" id="IPR027795">
    <property type="entry name" value="CASTOR_ACT_dom"/>
</dbReference>